<evidence type="ECO:0000313" key="4">
    <source>
        <dbReference type="Proteomes" id="UP000183567"/>
    </source>
</evidence>
<gene>
    <name evidence="3" type="ORF">AZE42_03590</name>
</gene>
<evidence type="ECO:0000256" key="2">
    <source>
        <dbReference type="SAM" id="MobiDB-lite"/>
    </source>
</evidence>
<feature type="compositionally biased region" description="Low complexity" evidence="2">
    <location>
        <begin position="200"/>
        <end position="226"/>
    </location>
</feature>
<dbReference type="InterPro" id="IPR018800">
    <property type="entry name" value="PRCC"/>
</dbReference>
<dbReference type="AlphaFoldDB" id="A0A1J8PGP4"/>
<evidence type="ECO:0000313" key="3">
    <source>
        <dbReference type="EMBL" id="OJA08165.1"/>
    </source>
</evidence>
<evidence type="ECO:0008006" key="5">
    <source>
        <dbReference type="Google" id="ProtNLM"/>
    </source>
</evidence>
<evidence type="ECO:0000256" key="1">
    <source>
        <dbReference type="SAM" id="Coils"/>
    </source>
</evidence>
<feature type="coiled-coil region" evidence="1">
    <location>
        <begin position="352"/>
        <end position="379"/>
    </location>
</feature>
<feature type="region of interest" description="Disordered" evidence="2">
    <location>
        <begin position="200"/>
        <end position="229"/>
    </location>
</feature>
<name>A0A1J8PGP4_9AGAM</name>
<feature type="compositionally biased region" description="Basic and acidic residues" evidence="2">
    <location>
        <begin position="79"/>
        <end position="88"/>
    </location>
</feature>
<dbReference type="PANTHER" id="PTHR13621:SF2">
    <property type="entry name" value="PROLINE-RICH PROTEIN PRCC"/>
    <property type="match status" value="1"/>
</dbReference>
<reference evidence="3 4" key="1">
    <citation type="submission" date="2016-03" db="EMBL/GenBank/DDBJ databases">
        <title>Comparative genomics of the ectomycorrhizal sister species Rhizopogon vinicolor and Rhizopogon vesiculosus (Basidiomycota: Boletales) reveals a divergence of the mating type B locus.</title>
        <authorList>
            <person name="Mujic A.B."/>
            <person name="Kuo A."/>
            <person name="Tritt A."/>
            <person name="Lipzen A."/>
            <person name="Chen C."/>
            <person name="Johnson J."/>
            <person name="Sharma A."/>
            <person name="Barry K."/>
            <person name="Grigoriev I.V."/>
            <person name="Spatafora J.W."/>
        </authorList>
    </citation>
    <scope>NUCLEOTIDE SEQUENCE [LARGE SCALE GENOMIC DNA]</scope>
    <source>
        <strain evidence="3 4">AM-OR11-056</strain>
    </source>
</reference>
<feature type="compositionally biased region" description="Low complexity" evidence="2">
    <location>
        <begin position="34"/>
        <end position="54"/>
    </location>
</feature>
<feature type="region of interest" description="Disordered" evidence="2">
    <location>
        <begin position="292"/>
        <end position="344"/>
    </location>
</feature>
<feature type="region of interest" description="Disordered" evidence="2">
    <location>
        <begin position="1"/>
        <end position="186"/>
    </location>
</feature>
<protein>
    <recommendedName>
        <fullName evidence="5">Mitotic checkpoint regulator, MAD2B-interacting-domain-containing protein</fullName>
    </recommendedName>
</protein>
<dbReference type="STRING" id="180088.A0A1J8PGP4"/>
<dbReference type="Proteomes" id="UP000183567">
    <property type="component" value="Unassembled WGS sequence"/>
</dbReference>
<dbReference type="OrthoDB" id="2555634at2759"/>
<dbReference type="EMBL" id="LVVM01006416">
    <property type="protein sequence ID" value="OJA08165.1"/>
    <property type="molecule type" value="Genomic_DNA"/>
</dbReference>
<sequence length="382" mass="41194">MLGIEDYGSDVESDNEAPIKRPLPSQAPAPAPAPSRSSGLSLPPPKSSASSSLSLPPPTNAKTKRPKKIEISLPSFPSHDSDTDDRPPAKKPRITSSKGAGASSLLGMLPAPTQPLPTKARKDKEPERVLGGGGGPGLVFRAPASVQEDGEEEKEASTSFLPPSLKKGKSNIALDREDYKPPTLPKVSSAPAVDFFSISTSSLSRPPTATSTSTTPCTSSTPLVSSAPDVGTFTAPLPTPTDPYPGYYLLPSGSWAAYDPTYYATFVKKWQKEYDAHVRALEKGEVERGAEEAEEVNMEKEMEKARKEVKEREDRKALTGIKTGEQEKPRMNVQGAKLGSTARSRHQLTTLLTDAYHNREILEEKIALARRNRKEAGNKYGF</sequence>
<keyword evidence="1" id="KW-0175">Coiled coil</keyword>
<accession>A0A1J8PGP4</accession>
<feature type="compositionally biased region" description="Low complexity" evidence="2">
    <location>
        <begin position="96"/>
        <end position="111"/>
    </location>
</feature>
<proteinExistence type="predicted"/>
<dbReference type="PANTHER" id="PTHR13621">
    <property type="entry name" value="PROLINE-RICH PROTEIN PRCC"/>
    <property type="match status" value="1"/>
</dbReference>
<organism evidence="3 4">
    <name type="scientific">Rhizopogon vesiculosus</name>
    <dbReference type="NCBI Taxonomy" id="180088"/>
    <lineage>
        <taxon>Eukaryota</taxon>
        <taxon>Fungi</taxon>
        <taxon>Dikarya</taxon>
        <taxon>Basidiomycota</taxon>
        <taxon>Agaricomycotina</taxon>
        <taxon>Agaricomycetes</taxon>
        <taxon>Agaricomycetidae</taxon>
        <taxon>Boletales</taxon>
        <taxon>Suillineae</taxon>
        <taxon>Rhizopogonaceae</taxon>
        <taxon>Rhizopogon</taxon>
    </lineage>
</organism>
<dbReference type="Pfam" id="PF10253">
    <property type="entry name" value="PRCC"/>
    <property type="match status" value="1"/>
</dbReference>
<feature type="compositionally biased region" description="Basic and acidic residues" evidence="2">
    <location>
        <begin position="292"/>
        <end position="317"/>
    </location>
</feature>
<dbReference type="GO" id="GO:0005634">
    <property type="term" value="C:nucleus"/>
    <property type="evidence" value="ECO:0007669"/>
    <property type="project" value="TreeGrafter"/>
</dbReference>
<keyword evidence="4" id="KW-1185">Reference proteome</keyword>
<comment type="caution">
    <text evidence="3">The sequence shown here is derived from an EMBL/GenBank/DDBJ whole genome shotgun (WGS) entry which is preliminary data.</text>
</comment>